<name>A0A6L2JPI6_TANCI</name>
<dbReference type="AlphaFoldDB" id="A0A6L2JPI6"/>
<reference evidence="1" key="1">
    <citation type="journal article" date="2019" name="Sci. Rep.">
        <title>Draft genome of Tanacetum cinerariifolium, the natural source of mosquito coil.</title>
        <authorList>
            <person name="Yamashiro T."/>
            <person name="Shiraishi A."/>
            <person name="Satake H."/>
            <person name="Nakayama K."/>
        </authorList>
    </citation>
    <scope>NUCLEOTIDE SEQUENCE</scope>
</reference>
<sequence length="358" mass="40960">MKTQVGDQDACKLLGCLLDNVMEEDASKQERSIKDIDQDAKIALVDESQGRIHDADLFGVDDLEVTAVSVEDSVAPTTTTTANVDDELNLAKTLIAIKAAQPKVILTATITPRAKDQITLDEEVARKLEAEMRAEIEEEERIARKKDKANRAVIEEWDDVQATVDADGEYFAAKRAEEIRNKPPTKAKHKSLMCTYMRNMEGFKQKDFKGKSFNDIKKMFDKVYNRVNTFVDMDTENVEESLKKTQAKGKIVLEDDDDVAIEATPLSSKSPTIVDYKIYREGTKSYFKIIRADGNSPNYLTFRTMFKNFNREDLEVLRSIVKERLKKTKPVDDMENLFFQTLKTMFKPHVKDIIWKYQ</sequence>
<dbReference type="EMBL" id="BKCJ010000975">
    <property type="protein sequence ID" value="GEU37805.1"/>
    <property type="molecule type" value="Genomic_DNA"/>
</dbReference>
<protein>
    <submittedName>
        <fullName evidence="1">Uncharacterized protein</fullName>
    </submittedName>
</protein>
<comment type="caution">
    <text evidence="1">The sequence shown here is derived from an EMBL/GenBank/DDBJ whole genome shotgun (WGS) entry which is preliminary data.</text>
</comment>
<evidence type="ECO:0000313" key="1">
    <source>
        <dbReference type="EMBL" id="GEU37805.1"/>
    </source>
</evidence>
<proteinExistence type="predicted"/>
<organism evidence="1">
    <name type="scientific">Tanacetum cinerariifolium</name>
    <name type="common">Dalmatian daisy</name>
    <name type="synonym">Chrysanthemum cinerariifolium</name>
    <dbReference type="NCBI Taxonomy" id="118510"/>
    <lineage>
        <taxon>Eukaryota</taxon>
        <taxon>Viridiplantae</taxon>
        <taxon>Streptophyta</taxon>
        <taxon>Embryophyta</taxon>
        <taxon>Tracheophyta</taxon>
        <taxon>Spermatophyta</taxon>
        <taxon>Magnoliopsida</taxon>
        <taxon>eudicotyledons</taxon>
        <taxon>Gunneridae</taxon>
        <taxon>Pentapetalae</taxon>
        <taxon>asterids</taxon>
        <taxon>campanulids</taxon>
        <taxon>Asterales</taxon>
        <taxon>Asteraceae</taxon>
        <taxon>Asteroideae</taxon>
        <taxon>Anthemideae</taxon>
        <taxon>Anthemidinae</taxon>
        <taxon>Tanacetum</taxon>
    </lineage>
</organism>
<gene>
    <name evidence="1" type="ORF">Tci_009783</name>
</gene>
<accession>A0A6L2JPI6</accession>